<dbReference type="AlphaFoldDB" id="A0AAV1TIG5"/>
<gene>
    <name evidence="1" type="ORF">PM001_LOCUS6322</name>
</gene>
<evidence type="ECO:0008006" key="3">
    <source>
        <dbReference type="Google" id="ProtNLM"/>
    </source>
</evidence>
<dbReference type="Proteomes" id="UP001162060">
    <property type="component" value="Unassembled WGS sequence"/>
</dbReference>
<dbReference type="EMBL" id="CAKLBY020000050">
    <property type="protein sequence ID" value="CAK7919927.1"/>
    <property type="molecule type" value="Genomic_DNA"/>
</dbReference>
<protein>
    <recommendedName>
        <fullName evidence="3">Secreted protein</fullName>
    </recommendedName>
</protein>
<evidence type="ECO:0000313" key="1">
    <source>
        <dbReference type="EMBL" id="CAK7919927.1"/>
    </source>
</evidence>
<evidence type="ECO:0000313" key="2">
    <source>
        <dbReference type="Proteomes" id="UP001162060"/>
    </source>
</evidence>
<proteinExistence type="predicted"/>
<sequence length="66" mass="7614">MRVVVGVLVSAWLLHRQRVRHQEPRPTIRPALGNFVVDEVEVRITRCDDWDESSDLPKANAASRHK</sequence>
<reference evidence="1" key="1">
    <citation type="submission" date="2024-01" db="EMBL/GenBank/DDBJ databases">
        <authorList>
            <person name="Webb A."/>
        </authorList>
    </citation>
    <scope>NUCLEOTIDE SEQUENCE</scope>
    <source>
        <strain evidence="1">Pm1</strain>
    </source>
</reference>
<comment type="caution">
    <text evidence="1">The sequence shown here is derived from an EMBL/GenBank/DDBJ whole genome shotgun (WGS) entry which is preliminary data.</text>
</comment>
<name>A0AAV1TIG5_9STRA</name>
<accession>A0AAV1TIG5</accession>
<organism evidence="1 2">
    <name type="scientific">Peronospora matthiolae</name>
    <dbReference type="NCBI Taxonomy" id="2874970"/>
    <lineage>
        <taxon>Eukaryota</taxon>
        <taxon>Sar</taxon>
        <taxon>Stramenopiles</taxon>
        <taxon>Oomycota</taxon>
        <taxon>Peronosporomycetes</taxon>
        <taxon>Peronosporales</taxon>
        <taxon>Peronosporaceae</taxon>
        <taxon>Peronospora</taxon>
    </lineage>
</organism>